<dbReference type="Pfam" id="PF13635">
    <property type="entry name" value="DUF4143"/>
    <property type="match status" value="1"/>
</dbReference>
<reference evidence="2 3" key="1">
    <citation type="journal article" date="2018" name="Int. J. Syst. Evol. Microbiol.">
        <title>Rubneribacter badeniensis gen. nov., sp. nov. and Enteroscipio rubneri gen. nov., sp. nov., new members of the Eggerthellaceae isolated from human faeces.</title>
        <authorList>
            <person name="Danylec N."/>
            <person name="Gobl A."/>
            <person name="Stoll D.A."/>
            <person name="Hetzer B."/>
            <person name="Kulling S.E."/>
            <person name="Huch M."/>
        </authorList>
    </citation>
    <scope>NUCLEOTIDE SEQUENCE [LARGE SCALE GENOMIC DNA]</scope>
    <source>
        <strain evidence="2 3">ResAG-85</strain>
    </source>
</reference>
<dbReference type="PANTHER" id="PTHR43566">
    <property type="entry name" value="CONSERVED PROTEIN"/>
    <property type="match status" value="1"/>
</dbReference>
<name>A0A2K2U6T4_9ACTN</name>
<comment type="caution">
    <text evidence="2">The sequence shown here is derived from an EMBL/GenBank/DDBJ whole genome shotgun (WGS) entry which is preliminary data.</text>
</comment>
<dbReference type="AlphaFoldDB" id="A0A2K2U6T4"/>
<sequence>MPRNYVSTLASDDLSRVDGIKRDPEKVSRLLHSLARTMEQATADKTLIRDMTADASSTPLSAETVGDYLQALEKVFVIERIPTWVPNIKSSLRVNKKPKYHFVAPSLPAAILGASSAKLVGDLNTFGFLFESLCMRDLLVYAEAMDANVFFYRDKEGLEVDAIIEASDGAWAGIEVKLGHNQADAAAANLLKLKKKIASAGGRQPSFLAVVEGIGSLAFQRDDGVLVVPVRTLGA</sequence>
<dbReference type="Proteomes" id="UP000236488">
    <property type="component" value="Unassembled WGS sequence"/>
</dbReference>
<evidence type="ECO:0000259" key="1">
    <source>
        <dbReference type="Pfam" id="PF13635"/>
    </source>
</evidence>
<dbReference type="PANTHER" id="PTHR43566:SF1">
    <property type="entry name" value="AAA+ ATPASE DOMAIN-CONTAINING PROTEIN"/>
    <property type="match status" value="1"/>
</dbReference>
<evidence type="ECO:0000313" key="3">
    <source>
        <dbReference type="Proteomes" id="UP000236488"/>
    </source>
</evidence>
<dbReference type="EMBL" id="PPEL01000014">
    <property type="protein sequence ID" value="PNV65890.1"/>
    <property type="molecule type" value="Genomic_DNA"/>
</dbReference>
<dbReference type="InterPro" id="IPR025420">
    <property type="entry name" value="DUF4143"/>
</dbReference>
<proteinExistence type="predicted"/>
<organism evidence="2 3">
    <name type="scientific">Rubneribacter badeniensis</name>
    <dbReference type="NCBI Taxonomy" id="2070688"/>
    <lineage>
        <taxon>Bacteria</taxon>
        <taxon>Bacillati</taxon>
        <taxon>Actinomycetota</taxon>
        <taxon>Coriobacteriia</taxon>
        <taxon>Eggerthellales</taxon>
        <taxon>Eggerthellaceae</taxon>
        <taxon>Rubneribacter</taxon>
    </lineage>
</organism>
<gene>
    <name evidence="2" type="ORF">C2L80_04290</name>
</gene>
<accession>A0A2K2U6T4</accession>
<protein>
    <recommendedName>
        <fullName evidence="1">DUF4143 domain-containing protein</fullName>
    </recommendedName>
</protein>
<evidence type="ECO:0000313" key="2">
    <source>
        <dbReference type="EMBL" id="PNV65890.1"/>
    </source>
</evidence>
<feature type="domain" description="DUF4143" evidence="1">
    <location>
        <begin position="12"/>
        <end position="178"/>
    </location>
</feature>
<dbReference type="RefSeq" id="WP_129589890.1">
    <property type="nucleotide sequence ID" value="NZ_PPEL01000014.1"/>
</dbReference>
<keyword evidence="3" id="KW-1185">Reference proteome</keyword>